<dbReference type="GO" id="GO:0051240">
    <property type="term" value="P:positive regulation of multicellular organismal process"/>
    <property type="evidence" value="ECO:0007669"/>
    <property type="project" value="UniProtKB-ARBA"/>
</dbReference>
<keyword evidence="8" id="KW-1015">Disulfide bond</keyword>
<comment type="subcellular location">
    <subcellularLocation>
        <location evidence="1">Secreted</location>
    </subcellularLocation>
</comment>
<evidence type="ECO:0000256" key="5">
    <source>
        <dbReference type="ARBA" id="ARBA00022729"/>
    </source>
</evidence>
<gene>
    <name evidence="14" type="ORF">TBIB3V08_LOCUS540</name>
</gene>
<dbReference type="Pfam" id="PF00019">
    <property type="entry name" value="TGF_beta"/>
    <property type="match status" value="1"/>
</dbReference>
<feature type="chain" id="PRO_5031336316" description="Protein decapentaplegic" evidence="12">
    <location>
        <begin position="25"/>
        <end position="393"/>
    </location>
</feature>
<evidence type="ECO:0000259" key="13">
    <source>
        <dbReference type="PROSITE" id="PS51362"/>
    </source>
</evidence>
<evidence type="ECO:0000256" key="7">
    <source>
        <dbReference type="ARBA" id="ARBA00023030"/>
    </source>
</evidence>
<feature type="domain" description="TGF-beta family profile" evidence="13">
    <location>
        <begin position="274"/>
        <end position="393"/>
    </location>
</feature>
<dbReference type="PROSITE" id="PS00250">
    <property type="entry name" value="TGF_BETA_1"/>
    <property type="match status" value="1"/>
</dbReference>
<sequence>MRGLLMVLPVLATLLVPYPPVTDASQAPSRQQQQKGRAMDADMLNSVEKNLMSLFGFKRRPRLDRSKVVIPDAMLELYQRQTGLPLDTASLALPGRHTKTANTVRSFVHQESGVDDNFPSPHRFRLSFDLKDIPRDEKLKAAELQLSRVPVSKDLQKQRQQILVHDIVRPGVRGGRAAILRLIDSRVVKAREGDAVLLDVLPAVRRWLENPRGNHGLLVEVRLTTQGRDLHRHVRLRRSTEETEEQWAPQQPVLFAYTDDGKNSWSSAEDMSRRYKRATYERKHRTKEREHCRRHSLYVDFADVGWNDWIVAPPGYEAFYCHGDCPFPLSDHHNSTNHAIVQTLVNSMKPSMAPKACCVPTELIPISMLYLDDNNKVVLKNYQEMAVLGCGCR</sequence>
<dbReference type="GO" id="GO:0051094">
    <property type="term" value="P:positive regulation of developmental process"/>
    <property type="evidence" value="ECO:0007669"/>
    <property type="project" value="UniProtKB-ARBA"/>
</dbReference>
<keyword evidence="6" id="KW-0221">Differentiation</keyword>
<name>A0A7R9EPK2_9NEOP</name>
<dbReference type="GO" id="GO:0030154">
    <property type="term" value="P:cell differentiation"/>
    <property type="evidence" value="ECO:0007669"/>
    <property type="project" value="UniProtKB-KW"/>
</dbReference>
<dbReference type="FunFam" id="2.60.120.970:FF:000018">
    <property type="entry name" value="Decapentaplegic, isoform A"/>
    <property type="match status" value="1"/>
</dbReference>
<dbReference type="PANTHER" id="PTHR11848">
    <property type="entry name" value="TGF-BETA FAMILY"/>
    <property type="match status" value="1"/>
</dbReference>
<dbReference type="InterPro" id="IPR015615">
    <property type="entry name" value="TGF-beta-rel"/>
</dbReference>
<dbReference type="InterPro" id="IPR001839">
    <property type="entry name" value="TGF-b_C"/>
</dbReference>
<dbReference type="CDD" id="cd13760">
    <property type="entry name" value="TGF_beta_BMP2_like"/>
    <property type="match status" value="1"/>
</dbReference>
<dbReference type="PRINTS" id="PR00669">
    <property type="entry name" value="INHIBINA"/>
</dbReference>
<evidence type="ECO:0000256" key="11">
    <source>
        <dbReference type="RuleBase" id="RU000354"/>
    </source>
</evidence>
<organism evidence="14">
    <name type="scientific">Timema bartmani</name>
    <dbReference type="NCBI Taxonomy" id="61472"/>
    <lineage>
        <taxon>Eukaryota</taxon>
        <taxon>Metazoa</taxon>
        <taxon>Ecdysozoa</taxon>
        <taxon>Arthropoda</taxon>
        <taxon>Hexapoda</taxon>
        <taxon>Insecta</taxon>
        <taxon>Pterygota</taxon>
        <taxon>Neoptera</taxon>
        <taxon>Polyneoptera</taxon>
        <taxon>Phasmatodea</taxon>
        <taxon>Timematodea</taxon>
        <taxon>Timematoidea</taxon>
        <taxon>Timematidae</taxon>
        <taxon>Timema</taxon>
    </lineage>
</organism>
<evidence type="ECO:0000256" key="2">
    <source>
        <dbReference type="ARBA" id="ARBA00006656"/>
    </source>
</evidence>
<dbReference type="GO" id="GO:0008083">
    <property type="term" value="F:growth factor activity"/>
    <property type="evidence" value="ECO:0007669"/>
    <property type="project" value="UniProtKB-KW"/>
</dbReference>
<dbReference type="EMBL" id="OD564346">
    <property type="protein sequence ID" value="CAD7437940.1"/>
    <property type="molecule type" value="Genomic_DNA"/>
</dbReference>
<evidence type="ECO:0000256" key="8">
    <source>
        <dbReference type="ARBA" id="ARBA00023157"/>
    </source>
</evidence>
<evidence type="ECO:0000313" key="14">
    <source>
        <dbReference type="EMBL" id="CAD7437940.1"/>
    </source>
</evidence>
<dbReference type="AlphaFoldDB" id="A0A7R9EPK2"/>
<dbReference type="InterPro" id="IPR001111">
    <property type="entry name" value="TGF-b_propeptide"/>
</dbReference>
<dbReference type="Gene3D" id="2.60.120.970">
    <property type="match status" value="1"/>
</dbReference>
<dbReference type="GO" id="GO:0005125">
    <property type="term" value="F:cytokine activity"/>
    <property type="evidence" value="ECO:0007669"/>
    <property type="project" value="TreeGrafter"/>
</dbReference>
<dbReference type="Pfam" id="PF00688">
    <property type="entry name" value="TGFb_propeptide"/>
    <property type="match status" value="1"/>
</dbReference>
<feature type="signal peptide" evidence="12">
    <location>
        <begin position="1"/>
        <end position="24"/>
    </location>
</feature>
<dbReference type="GO" id="GO:0005615">
    <property type="term" value="C:extracellular space"/>
    <property type="evidence" value="ECO:0007669"/>
    <property type="project" value="TreeGrafter"/>
</dbReference>
<dbReference type="Gene3D" id="2.10.90.10">
    <property type="entry name" value="Cystine-knot cytokines"/>
    <property type="match status" value="1"/>
</dbReference>
<evidence type="ECO:0000256" key="4">
    <source>
        <dbReference type="ARBA" id="ARBA00022525"/>
    </source>
</evidence>
<evidence type="ECO:0000256" key="12">
    <source>
        <dbReference type="SAM" id="SignalP"/>
    </source>
</evidence>
<protein>
    <recommendedName>
        <fullName evidence="10">Protein decapentaplegic</fullName>
    </recommendedName>
</protein>
<keyword evidence="5 12" id="KW-0732">Signal</keyword>
<dbReference type="SUPFAM" id="SSF57501">
    <property type="entry name" value="Cystine-knot cytokines"/>
    <property type="match status" value="1"/>
</dbReference>
<evidence type="ECO:0000256" key="3">
    <source>
        <dbReference type="ARBA" id="ARBA00022473"/>
    </source>
</evidence>
<comment type="similarity">
    <text evidence="2 11">Belongs to the TGF-beta family.</text>
</comment>
<keyword evidence="7 11" id="KW-0339">Growth factor</keyword>
<evidence type="ECO:0000256" key="9">
    <source>
        <dbReference type="ARBA" id="ARBA00023180"/>
    </source>
</evidence>
<keyword evidence="9" id="KW-0325">Glycoprotein</keyword>
<dbReference type="SMART" id="SM00204">
    <property type="entry name" value="TGFB"/>
    <property type="match status" value="1"/>
</dbReference>
<keyword evidence="3" id="KW-0217">Developmental protein</keyword>
<evidence type="ECO:0000256" key="10">
    <source>
        <dbReference type="ARBA" id="ARBA00074604"/>
    </source>
</evidence>
<dbReference type="InterPro" id="IPR029034">
    <property type="entry name" value="Cystine-knot_cytokine"/>
</dbReference>
<accession>A0A7R9EPK2</accession>
<keyword evidence="4" id="KW-0964">Secreted</keyword>
<dbReference type="FunFam" id="2.10.90.10:FF:000103">
    <property type="entry name" value="Bone morphogenetic protein 16"/>
    <property type="match status" value="1"/>
</dbReference>
<dbReference type="InterPro" id="IPR017948">
    <property type="entry name" value="TGFb_CS"/>
</dbReference>
<evidence type="ECO:0000256" key="1">
    <source>
        <dbReference type="ARBA" id="ARBA00004613"/>
    </source>
</evidence>
<reference evidence="14" key="1">
    <citation type="submission" date="2020-11" db="EMBL/GenBank/DDBJ databases">
        <authorList>
            <person name="Tran Van P."/>
        </authorList>
    </citation>
    <scope>NUCLEOTIDE SEQUENCE</scope>
</reference>
<proteinExistence type="inferred from homology"/>
<dbReference type="PROSITE" id="PS51362">
    <property type="entry name" value="TGF_BETA_2"/>
    <property type="match status" value="1"/>
</dbReference>
<evidence type="ECO:0000256" key="6">
    <source>
        <dbReference type="ARBA" id="ARBA00022782"/>
    </source>
</evidence>
<dbReference type="PANTHER" id="PTHR11848:SF263">
    <property type="entry name" value="PROTEIN DECAPENTAPLEGIC"/>
    <property type="match status" value="1"/>
</dbReference>